<dbReference type="Pfam" id="PF00141">
    <property type="entry name" value="peroxidase"/>
    <property type="match status" value="2"/>
</dbReference>
<feature type="binding site" evidence="11">
    <location>
        <position position="433"/>
    </location>
    <ligand>
        <name>Ca(2+)</name>
        <dbReference type="ChEBI" id="CHEBI:29108"/>
        <label>1</label>
    </ligand>
</feature>
<feature type="binding site" evidence="11">
    <location>
        <position position="558"/>
    </location>
    <ligand>
        <name>Ca(2+)</name>
        <dbReference type="ChEBI" id="CHEBI:29108"/>
        <label>2</label>
    </ligand>
</feature>
<dbReference type="GO" id="GO:0004601">
    <property type="term" value="F:peroxidase activity"/>
    <property type="evidence" value="ECO:0007669"/>
    <property type="project" value="UniProtKB-KW"/>
</dbReference>
<keyword evidence="4 11" id="KW-0479">Metal-binding</keyword>
<dbReference type="PANTHER" id="PTHR31356:SF66">
    <property type="entry name" value="CATALASE-PEROXIDASE"/>
    <property type="match status" value="1"/>
</dbReference>
<dbReference type="PROSITE" id="PS00435">
    <property type="entry name" value="PEROXIDASE_1"/>
    <property type="match status" value="1"/>
</dbReference>
<feature type="region of interest" description="Disordered" evidence="15">
    <location>
        <begin position="682"/>
        <end position="702"/>
    </location>
</feature>
<reference evidence="17 18" key="1">
    <citation type="submission" date="2019-02" db="EMBL/GenBank/DDBJ databases">
        <title>Genome sequencing of the rare red list fungi Hericium alpestre (H. flagellum).</title>
        <authorList>
            <person name="Buettner E."/>
            <person name="Kellner H."/>
        </authorList>
    </citation>
    <scope>NUCLEOTIDE SEQUENCE [LARGE SCALE GENOMIC DNA]</scope>
    <source>
        <strain evidence="17 18">DSM 108284</strain>
    </source>
</reference>
<evidence type="ECO:0000256" key="4">
    <source>
        <dbReference type="ARBA" id="ARBA00022723"/>
    </source>
</evidence>
<evidence type="ECO:0000313" key="18">
    <source>
        <dbReference type="Proteomes" id="UP000298061"/>
    </source>
</evidence>
<dbReference type="GO" id="GO:0046872">
    <property type="term" value="F:metal ion binding"/>
    <property type="evidence" value="ECO:0007669"/>
    <property type="project" value="UniProtKB-UniRule"/>
</dbReference>
<evidence type="ECO:0000256" key="1">
    <source>
        <dbReference type="ARBA" id="ARBA00006089"/>
    </source>
</evidence>
<feature type="disulfide bond" evidence="13">
    <location>
        <begin position="369"/>
        <end position="382"/>
    </location>
</feature>
<feature type="binding site" description="axial binding residue" evidence="11">
    <location>
        <position position="540"/>
    </location>
    <ligand>
        <name>heme b</name>
        <dbReference type="ChEBI" id="CHEBI:60344"/>
    </ligand>
    <ligandPart>
        <name>Fe</name>
        <dbReference type="ChEBI" id="CHEBI:18248"/>
    </ligandPart>
</feature>
<dbReference type="GO" id="GO:0000302">
    <property type="term" value="P:response to reactive oxygen species"/>
    <property type="evidence" value="ECO:0007669"/>
    <property type="project" value="TreeGrafter"/>
</dbReference>
<feature type="binding site" evidence="11">
    <location>
        <position position="565"/>
    </location>
    <ligand>
        <name>Ca(2+)</name>
        <dbReference type="ChEBI" id="CHEBI:29108"/>
        <label>2</label>
    </ligand>
</feature>
<comment type="cofactor">
    <cofactor evidence="11 14">
        <name>Ca(2+)</name>
        <dbReference type="ChEBI" id="CHEBI:29108"/>
    </cofactor>
    <text evidence="11 14">Binds 2 calcium ions per subunit.</text>
</comment>
<dbReference type="EC" id="1.11.1.-" evidence="14"/>
<evidence type="ECO:0000256" key="9">
    <source>
        <dbReference type="ARBA" id="ARBA00023180"/>
    </source>
</evidence>
<keyword evidence="9" id="KW-0325">Glycoprotein</keyword>
<evidence type="ECO:0000256" key="14">
    <source>
        <dbReference type="RuleBase" id="RU363051"/>
    </source>
</evidence>
<feature type="chain" id="PRO_5021513176" description="Peroxidase" evidence="14">
    <location>
        <begin position="19"/>
        <end position="702"/>
    </location>
</feature>
<dbReference type="PRINTS" id="PR00458">
    <property type="entry name" value="PEROXIDASE"/>
</dbReference>
<evidence type="ECO:0000256" key="3">
    <source>
        <dbReference type="ARBA" id="ARBA00022617"/>
    </source>
</evidence>
<sequence>MSWKSLTAFVALIGSTNAALTRRVACPDGINTATNAACCQLFAVRDDIQQNLFDNGECGEDVHESLRLTFHDAIGWSLSAIAAGTFGGNGADGSISTFSEIETPFHANNGIDENVEEQKPFIARHNLTAGDFIQFAGAVGVSNCPGAPRLGFLLGRPPAVAPAPDKTVPEPFDSVDSILARFADTGFETNEVIALLASSSSRRNSAALFYQAGGNQGEVESPLKGEMRLQSDSELARDSRTACLWQGFVNQQQQMTTAFQSAMAKLAIVGQDTTDFIDCSELIPETKPVTDTAHFPADFSNADIEQAERLPTALVGSCWLPSPERESSILCIFSPPSPAHLSPMAFKTLVAFIALFGATNAAITRRVACPDGVNTATNAACCSLFAVRDDIQQNLFDNAECGEDVHESLRLTFHDAIGFSQSKSLAEGGGGADGSIIIFSTTETAFHANVGIDEIVEEQKPFIARHNITPGDFIQFAGAVGVSNCPGAPRLEFLFGRPNATAPAPDKTIPEPFDTVDSILSRFSDAGFTTEEVVALLASHTVAAADEIDTTIPGTPFDSTPEIFDTQFFIETQLRGTLFPGDGPNQGEVESPLKGEMRLQSDSELARDSRTACLWQGFVNEQTKMMTEFQSAMSKLAILGHNRDDMIDCSDLIPETKPVTGTAHIPAGLSNADVEQACATTPFPALPADPGPVTSVAPVPPS</sequence>
<keyword evidence="7 11" id="KW-0408">Iron</keyword>
<dbReference type="PRINTS" id="PR00462">
    <property type="entry name" value="LIGNINASE"/>
</dbReference>
<dbReference type="InterPro" id="IPR024589">
    <property type="entry name" value="Ligninase_C"/>
</dbReference>
<organism evidence="17 18">
    <name type="scientific">Hericium alpestre</name>
    <dbReference type="NCBI Taxonomy" id="135208"/>
    <lineage>
        <taxon>Eukaryota</taxon>
        <taxon>Fungi</taxon>
        <taxon>Dikarya</taxon>
        <taxon>Basidiomycota</taxon>
        <taxon>Agaricomycotina</taxon>
        <taxon>Agaricomycetes</taxon>
        <taxon>Russulales</taxon>
        <taxon>Hericiaceae</taxon>
        <taxon>Hericium</taxon>
    </lineage>
</organism>
<comment type="caution">
    <text evidence="17">The sequence shown here is derived from an EMBL/GenBank/DDBJ whole genome shotgun (WGS) entry which is preliminary data.</text>
</comment>
<feature type="disulfide bond" evidence="13">
    <location>
        <begin position="401"/>
        <end position="485"/>
    </location>
</feature>
<dbReference type="Gene3D" id="1.10.520.10">
    <property type="match status" value="2"/>
</dbReference>
<dbReference type="InterPro" id="IPR019793">
    <property type="entry name" value="Peroxidases_heam-ligand_BS"/>
</dbReference>
<name>A0A4Z0ABI2_9AGAM</name>
<feature type="binding site" evidence="11">
    <location>
        <position position="435"/>
    </location>
    <ligand>
        <name>Ca(2+)</name>
        <dbReference type="ChEBI" id="CHEBI:29108"/>
        <label>1</label>
    </ligand>
</feature>
<evidence type="ECO:0000256" key="2">
    <source>
        <dbReference type="ARBA" id="ARBA00022559"/>
    </source>
</evidence>
<feature type="site" description="Transition state stabilizer" evidence="12">
    <location>
        <position position="410"/>
    </location>
</feature>
<keyword evidence="11 14" id="KW-0106">Calcium</keyword>
<evidence type="ECO:0000256" key="13">
    <source>
        <dbReference type="PIRSR" id="PIRSR601621-4"/>
    </source>
</evidence>
<comment type="cofactor">
    <cofactor evidence="11">
        <name>heme b</name>
        <dbReference type="ChEBI" id="CHEBI:60344"/>
    </cofactor>
    <text evidence="11">Binds 1 heme b (iron(II)-protoporphyrin IX) group per subunit.</text>
</comment>
<feature type="binding site" evidence="11">
    <location>
        <position position="560"/>
    </location>
    <ligand>
        <name>Ca(2+)</name>
        <dbReference type="ChEBI" id="CHEBI:29108"/>
        <label>2</label>
    </ligand>
</feature>
<dbReference type="CDD" id="cd00692">
    <property type="entry name" value="ligninase"/>
    <property type="match status" value="1"/>
</dbReference>
<keyword evidence="3 11" id="KW-0349">Heme</keyword>
<feature type="active site" description="Proton acceptor" evidence="10">
    <location>
        <position position="414"/>
    </location>
</feature>
<protein>
    <recommendedName>
        <fullName evidence="14">Peroxidase</fullName>
        <ecNumber evidence="14">1.11.1.-</ecNumber>
    </recommendedName>
</protein>
<dbReference type="PROSITE" id="PS00436">
    <property type="entry name" value="PEROXIDASE_2"/>
    <property type="match status" value="2"/>
</dbReference>
<keyword evidence="8 13" id="KW-1015">Disulfide bond</keyword>
<feature type="disulfide bond" evidence="13">
    <location>
        <begin position="613"/>
        <end position="678"/>
    </location>
</feature>
<proteinExistence type="inferred from homology"/>
<dbReference type="Pfam" id="PF11895">
    <property type="entry name" value="Peroxidase_ext"/>
    <property type="match status" value="2"/>
</dbReference>
<dbReference type="OrthoDB" id="2113341at2759"/>
<feature type="binding site" evidence="11">
    <location>
        <position position="431"/>
    </location>
    <ligand>
        <name>Ca(2+)</name>
        <dbReference type="ChEBI" id="CHEBI:29108"/>
        <label>1</label>
    </ligand>
</feature>
<dbReference type="InterPro" id="IPR044831">
    <property type="entry name" value="Ccp1-like"/>
</dbReference>
<keyword evidence="18" id="KW-1185">Reference proteome</keyword>
<evidence type="ECO:0000256" key="10">
    <source>
        <dbReference type="PIRSR" id="PIRSR601621-1"/>
    </source>
</evidence>
<dbReference type="Gene3D" id="1.10.420.10">
    <property type="entry name" value="Peroxidase, domain 2"/>
    <property type="match status" value="2"/>
</dbReference>
<gene>
    <name evidence="17" type="ORF">EWM64_g311</name>
</gene>
<dbReference type="AlphaFoldDB" id="A0A4Z0ABI2"/>
<feature type="binding site" evidence="11">
    <location>
        <position position="541"/>
    </location>
    <ligand>
        <name>Ca(2+)</name>
        <dbReference type="ChEBI" id="CHEBI:29108"/>
        <label>2</label>
    </ligand>
</feature>
<dbReference type="PANTHER" id="PTHR31356">
    <property type="entry name" value="THYLAKOID LUMENAL 29 KDA PROTEIN, CHLOROPLASTIC-RELATED"/>
    <property type="match status" value="1"/>
</dbReference>
<feature type="binding site" evidence="11">
    <location>
        <position position="415"/>
    </location>
    <ligand>
        <name>Ca(2+)</name>
        <dbReference type="ChEBI" id="CHEBI:29108"/>
        <label>1</label>
    </ligand>
</feature>
<evidence type="ECO:0000259" key="16">
    <source>
        <dbReference type="PROSITE" id="PS50873"/>
    </source>
</evidence>
<evidence type="ECO:0000256" key="5">
    <source>
        <dbReference type="ARBA" id="ARBA00022729"/>
    </source>
</evidence>
<dbReference type="InterPro" id="IPR001621">
    <property type="entry name" value="Ligninase"/>
</dbReference>
<evidence type="ECO:0000313" key="17">
    <source>
        <dbReference type="EMBL" id="TFY83703.1"/>
    </source>
</evidence>
<comment type="similarity">
    <text evidence="1 14">Belongs to the peroxidase family. Ligninase subfamily.</text>
</comment>
<evidence type="ECO:0000256" key="8">
    <source>
        <dbReference type="ARBA" id="ARBA00023157"/>
    </source>
</evidence>
<evidence type="ECO:0000256" key="11">
    <source>
        <dbReference type="PIRSR" id="PIRSR601621-2"/>
    </source>
</evidence>
<dbReference type="InterPro" id="IPR010255">
    <property type="entry name" value="Haem_peroxidase_sf"/>
</dbReference>
<dbReference type="EMBL" id="SFCI01000014">
    <property type="protein sequence ID" value="TFY83703.1"/>
    <property type="molecule type" value="Genomic_DNA"/>
</dbReference>
<feature type="signal peptide" evidence="14">
    <location>
        <begin position="1"/>
        <end position="18"/>
    </location>
</feature>
<accession>A0A4Z0ABI2</accession>
<dbReference type="GO" id="GO:0034599">
    <property type="term" value="P:cellular response to oxidative stress"/>
    <property type="evidence" value="ECO:0007669"/>
    <property type="project" value="InterPro"/>
</dbReference>
<evidence type="ECO:0000256" key="6">
    <source>
        <dbReference type="ARBA" id="ARBA00023002"/>
    </source>
</evidence>
<dbReference type="InterPro" id="IPR002016">
    <property type="entry name" value="Haem_peroxidase"/>
</dbReference>
<dbReference type="SUPFAM" id="SSF48113">
    <property type="entry name" value="Heme-dependent peroxidases"/>
    <property type="match status" value="2"/>
</dbReference>
<keyword evidence="2 14" id="KW-0575">Peroxidase</keyword>
<dbReference type="Proteomes" id="UP000298061">
    <property type="component" value="Unassembled WGS sequence"/>
</dbReference>
<feature type="disulfide bond" evidence="13">
    <location>
        <begin position="381"/>
        <end position="649"/>
    </location>
</feature>
<dbReference type="PROSITE" id="PS50873">
    <property type="entry name" value="PEROXIDASE_4"/>
    <property type="match status" value="2"/>
</dbReference>
<feature type="domain" description="Plant heme peroxidase family profile" evidence="16">
    <location>
        <begin position="66"/>
        <end position="243"/>
    </location>
</feature>
<dbReference type="GO" id="GO:0042744">
    <property type="term" value="P:hydrogen peroxide catabolic process"/>
    <property type="evidence" value="ECO:0007669"/>
    <property type="project" value="TreeGrafter"/>
</dbReference>
<dbReference type="STRING" id="135208.A0A4Z0ABI2"/>
<evidence type="ECO:0000256" key="12">
    <source>
        <dbReference type="PIRSR" id="PIRSR601621-3"/>
    </source>
</evidence>
<feature type="domain" description="Plant heme peroxidase family profile" evidence="16">
    <location>
        <begin position="409"/>
        <end position="682"/>
    </location>
</feature>
<evidence type="ECO:0000256" key="15">
    <source>
        <dbReference type="SAM" id="MobiDB-lite"/>
    </source>
</evidence>
<evidence type="ECO:0000256" key="7">
    <source>
        <dbReference type="ARBA" id="ARBA00023004"/>
    </source>
</evidence>
<dbReference type="InterPro" id="IPR019794">
    <property type="entry name" value="Peroxidases_AS"/>
</dbReference>
<keyword evidence="5 14" id="KW-0732">Signal</keyword>
<keyword evidence="6 14" id="KW-0560">Oxidoreductase</keyword>
<dbReference type="GO" id="GO:0020037">
    <property type="term" value="F:heme binding"/>
    <property type="evidence" value="ECO:0007669"/>
    <property type="project" value="UniProtKB-UniRule"/>
</dbReference>